<comment type="similarity">
    <text evidence="1">Belongs to the peptidase S66 family.</text>
</comment>
<dbReference type="PANTHER" id="PTHR30237">
    <property type="entry name" value="MURAMOYLTETRAPEPTIDE CARBOXYPEPTIDASE"/>
    <property type="match status" value="1"/>
</dbReference>
<evidence type="ECO:0000256" key="2">
    <source>
        <dbReference type="ARBA" id="ARBA00022801"/>
    </source>
</evidence>
<accession>A0ABS5SX89</accession>
<dbReference type="InterPro" id="IPR040921">
    <property type="entry name" value="Peptidase_S66C"/>
</dbReference>
<dbReference type="Gene3D" id="3.50.30.60">
    <property type="entry name" value="LD-carboxypeptidase A C-terminal domain-like"/>
    <property type="match status" value="1"/>
</dbReference>
<evidence type="ECO:0000256" key="1">
    <source>
        <dbReference type="ARBA" id="ARBA00010233"/>
    </source>
</evidence>
<evidence type="ECO:0000313" key="6">
    <source>
        <dbReference type="Proteomes" id="UP000790096"/>
    </source>
</evidence>
<comment type="caution">
    <text evidence="5">The sequence shown here is derived from an EMBL/GenBank/DDBJ whole genome shotgun (WGS) entry which is preliminary data.</text>
</comment>
<proteinExistence type="inferred from homology"/>
<keyword evidence="6" id="KW-1185">Reference proteome</keyword>
<sequence>MKAPSPLLAPRLALGDTIGFFSPSSPVTVSAPERFTRAKHFLEKKGFLLHAGRLTGQSDYYRSGTIQDRAAELNQLIRDPKVRCIMSTIGGNNSNALLPYIDYDALRQDPKIIIGYSDVTALLAGIYAKTGLITFYGPALVASFGELAPLVEHTYHSFHTICLTQPKLPYPYSLPEYWTDERLNWDHIEADRGKTLYKNQCEFIGSGTVQGRVLGGNLNTLSGIFGTPWMPSIHHGDILFIEDSLKNIATVERSFSHLKLSGIFDKVSAIILGKHEQFDAADSGRQPIDVLREVLGGQTIPIVNGFDCCHTHPMLTLPLGTKIKIDFDQRSISLIERYLT</sequence>
<dbReference type="InterPro" id="IPR003507">
    <property type="entry name" value="S66_fam"/>
</dbReference>
<evidence type="ECO:0000259" key="3">
    <source>
        <dbReference type="Pfam" id="PF02016"/>
    </source>
</evidence>
<dbReference type="Gene3D" id="3.40.50.10740">
    <property type="entry name" value="Class I glutamine amidotransferase-like"/>
    <property type="match status" value="1"/>
</dbReference>
<dbReference type="CDD" id="cd07062">
    <property type="entry name" value="Peptidase_S66_mccF_like"/>
    <property type="match status" value="1"/>
</dbReference>
<evidence type="ECO:0000313" key="5">
    <source>
        <dbReference type="EMBL" id="MBT0724714.1"/>
    </source>
</evidence>
<feature type="domain" description="LD-carboxypeptidase N-terminal" evidence="3">
    <location>
        <begin position="18"/>
        <end position="137"/>
    </location>
</feature>
<dbReference type="SUPFAM" id="SSF141986">
    <property type="entry name" value="LD-carboxypeptidase A C-terminal domain-like"/>
    <property type="match status" value="1"/>
</dbReference>
<organism evidence="5 6">
    <name type="scientific">Rosenbergiella gaditana</name>
    <dbReference type="NCBI Taxonomy" id="2726987"/>
    <lineage>
        <taxon>Bacteria</taxon>
        <taxon>Pseudomonadati</taxon>
        <taxon>Pseudomonadota</taxon>
        <taxon>Gammaproteobacteria</taxon>
        <taxon>Enterobacterales</taxon>
        <taxon>Erwiniaceae</taxon>
        <taxon>Rosenbergiella</taxon>
    </lineage>
</organism>
<dbReference type="InterPro" id="IPR027461">
    <property type="entry name" value="Carboxypeptidase_A_C_sf"/>
</dbReference>
<protein>
    <submittedName>
        <fullName evidence="5">LD-carboxypeptidase</fullName>
    </submittedName>
</protein>
<dbReference type="PANTHER" id="PTHR30237:SF5">
    <property type="entry name" value="CARBOXYPEPTIDASE VC_A0337-RELATED"/>
    <property type="match status" value="1"/>
</dbReference>
<dbReference type="SUPFAM" id="SSF52317">
    <property type="entry name" value="Class I glutamine amidotransferase-like"/>
    <property type="match status" value="1"/>
</dbReference>
<dbReference type="Pfam" id="PF17676">
    <property type="entry name" value="Peptidase_S66C"/>
    <property type="match status" value="1"/>
</dbReference>
<dbReference type="RefSeq" id="WP_214237378.1">
    <property type="nucleotide sequence ID" value="NZ_JABBFR010000012.1"/>
</dbReference>
<dbReference type="Pfam" id="PF02016">
    <property type="entry name" value="Peptidase_S66"/>
    <property type="match status" value="1"/>
</dbReference>
<keyword evidence="2" id="KW-0378">Hydrolase</keyword>
<dbReference type="PIRSF" id="PIRSF028757">
    <property type="entry name" value="LD-carboxypeptidase"/>
    <property type="match status" value="1"/>
</dbReference>
<name>A0ABS5SX89_9GAMM</name>
<dbReference type="EMBL" id="JABBFR010000012">
    <property type="protein sequence ID" value="MBT0724714.1"/>
    <property type="molecule type" value="Genomic_DNA"/>
</dbReference>
<reference evidence="5 6" key="1">
    <citation type="submission" date="2020-04" db="EMBL/GenBank/DDBJ databases">
        <title>Genome sequencing of Rosenbergiella species.</title>
        <authorList>
            <person name="Alvarez-Perez S."/>
            <person name="Lievens B."/>
        </authorList>
    </citation>
    <scope>NUCLEOTIDE SEQUENCE [LARGE SCALE GENOMIC DNA]</scope>
    <source>
        <strain evidence="5 6">S61</strain>
    </source>
</reference>
<dbReference type="InterPro" id="IPR029062">
    <property type="entry name" value="Class_I_gatase-like"/>
</dbReference>
<gene>
    <name evidence="5" type="ORF">HH682_09770</name>
</gene>
<dbReference type="InterPro" id="IPR040449">
    <property type="entry name" value="Peptidase_S66_N"/>
</dbReference>
<feature type="domain" description="LD-carboxypeptidase C-terminal" evidence="4">
    <location>
        <begin position="210"/>
        <end position="325"/>
    </location>
</feature>
<evidence type="ECO:0000259" key="4">
    <source>
        <dbReference type="Pfam" id="PF17676"/>
    </source>
</evidence>
<dbReference type="Proteomes" id="UP000790096">
    <property type="component" value="Unassembled WGS sequence"/>
</dbReference>
<dbReference type="InterPro" id="IPR027478">
    <property type="entry name" value="LdcA_N"/>
</dbReference>